<dbReference type="InterPro" id="IPR044742">
    <property type="entry name" value="DEAD/DEAH_RhlB"/>
</dbReference>
<evidence type="ECO:0000256" key="3">
    <source>
        <dbReference type="ARBA" id="ARBA00022806"/>
    </source>
</evidence>
<dbReference type="PROSITE" id="PS51194">
    <property type="entry name" value="HELICASE_CTER"/>
    <property type="match status" value="1"/>
</dbReference>
<comment type="caution">
    <text evidence="10">The sequence shown here is derived from an EMBL/GenBank/DDBJ whole genome shotgun (WGS) entry which is preliminary data.</text>
</comment>
<dbReference type="AlphaFoldDB" id="A0A366EE75"/>
<evidence type="ECO:0000313" key="10">
    <source>
        <dbReference type="EMBL" id="RBP00692.1"/>
    </source>
</evidence>
<keyword evidence="2 5" id="KW-0378">Hydrolase</keyword>
<evidence type="ECO:0000259" key="8">
    <source>
        <dbReference type="PROSITE" id="PS51194"/>
    </source>
</evidence>
<accession>A0A366EE75</accession>
<dbReference type="Pfam" id="PF00270">
    <property type="entry name" value="DEAD"/>
    <property type="match status" value="1"/>
</dbReference>
<dbReference type="Gene3D" id="3.30.70.330">
    <property type="match status" value="1"/>
</dbReference>
<dbReference type="GO" id="GO:0016887">
    <property type="term" value="F:ATP hydrolysis activity"/>
    <property type="evidence" value="ECO:0007669"/>
    <property type="project" value="RHEA"/>
</dbReference>
<dbReference type="EC" id="3.6.4.13" evidence="5"/>
<dbReference type="EMBL" id="QNRI01000002">
    <property type="protein sequence ID" value="RBP00692.1"/>
    <property type="molecule type" value="Genomic_DNA"/>
</dbReference>
<feature type="domain" description="DEAD-box RNA helicase Q" evidence="9">
    <location>
        <begin position="3"/>
        <end position="31"/>
    </location>
</feature>
<sequence>MEQSFEQFGLSTTIVDALHNLHFTKPTNVQQKVIPHLLRGEDLVVQSKTGSGKTAAYGIPLCEKIDWNENKPQAVILTPTRELAAQVQQDVEHIGRYKRVKAITLIGKQSFEKQKLALKQKNHLVVGAPGRVLDHLEKGTLSLEAINYLIIDEADEMLNMGFIDQVQAIIEKFPKNRVTALFSATISSELEELCHKYMKQPLTIKVKADKQTTNIKQFIIPIDPDEKFDLLQGVLITENPDSSIVFCRTQAEVDRVSKQLKRLNYPCEKLHGGMTQEDRFSVMGQFKQAEFRYLVATDIAARGIDVADIPLIINYDMPLEKETYVHRVGRTGRAGKTGKAITFVTEQEDVYVKQIETYINEEIPIGQAPAQLEIKAHKTTFTQTINSKPKPRKVKNDQLDQQIMKLYFNGGKKKKIRAIDFVGTLTSINGVSANDIGIISIEHSHSYVDILNGKGPLVLKEMKNKTIKGKQLKVHQARK</sequence>
<keyword evidence="5" id="KW-0694">RNA-binding</keyword>
<evidence type="ECO:0000256" key="6">
    <source>
        <dbReference type="PROSITE-ProRule" id="PRU00552"/>
    </source>
</evidence>
<dbReference type="InterPro" id="IPR014014">
    <property type="entry name" value="RNA_helicase_DEAD_Q_motif"/>
</dbReference>
<keyword evidence="3 5" id="KW-0347">Helicase</keyword>
<dbReference type="GO" id="GO:0005829">
    <property type="term" value="C:cytosol"/>
    <property type="evidence" value="ECO:0007669"/>
    <property type="project" value="TreeGrafter"/>
</dbReference>
<dbReference type="SMART" id="SM00490">
    <property type="entry name" value="HELICc"/>
    <property type="match status" value="1"/>
</dbReference>
<keyword evidence="4 5" id="KW-0067">ATP-binding</keyword>
<feature type="domain" description="Helicase ATP-binding" evidence="7">
    <location>
        <begin position="34"/>
        <end position="204"/>
    </location>
</feature>
<dbReference type="PANTHER" id="PTHR47959">
    <property type="entry name" value="ATP-DEPENDENT RNA HELICASE RHLE-RELATED"/>
    <property type="match status" value="1"/>
</dbReference>
<evidence type="ECO:0000256" key="5">
    <source>
        <dbReference type="HAMAP-Rule" id="MF_00965"/>
    </source>
</evidence>
<dbReference type="CDD" id="cd18787">
    <property type="entry name" value="SF2_C_DEAD"/>
    <property type="match status" value="1"/>
</dbReference>
<feature type="region of interest" description="Involved in 23S rRNA binding" evidence="5">
    <location>
        <begin position="404"/>
        <end position="479"/>
    </location>
</feature>
<name>A0A366EE75_9BACI</name>
<comment type="similarity">
    <text evidence="5">Belongs to the DEAD box helicase family. DbpA subfamily.</text>
</comment>
<keyword evidence="1 5" id="KW-0547">Nucleotide-binding</keyword>
<dbReference type="PANTHER" id="PTHR47959:SF1">
    <property type="entry name" value="ATP-DEPENDENT RNA HELICASE DBPA"/>
    <property type="match status" value="1"/>
</dbReference>
<dbReference type="InterPro" id="IPR005580">
    <property type="entry name" value="DbpA/CsdA_RNA-bd_dom"/>
</dbReference>
<dbReference type="GO" id="GO:0000027">
    <property type="term" value="P:ribosomal large subunit assembly"/>
    <property type="evidence" value="ECO:0007669"/>
    <property type="project" value="UniProtKB-UniRule"/>
</dbReference>
<dbReference type="PROSITE" id="PS51192">
    <property type="entry name" value="HELICASE_ATP_BIND_1"/>
    <property type="match status" value="1"/>
</dbReference>
<protein>
    <recommendedName>
        <fullName evidence="5">ATP-dependent RNA helicase DbpA</fullName>
        <ecNumber evidence="5">3.6.4.13</ecNumber>
    </recommendedName>
</protein>
<organism evidence="10 11">
    <name type="scientific">Paraliobacillus ryukyuensis</name>
    <dbReference type="NCBI Taxonomy" id="200904"/>
    <lineage>
        <taxon>Bacteria</taxon>
        <taxon>Bacillati</taxon>
        <taxon>Bacillota</taxon>
        <taxon>Bacilli</taxon>
        <taxon>Bacillales</taxon>
        <taxon>Bacillaceae</taxon>
        <taxon>Paraliobacillus</taxon>
    </lineage>
</organism>
<feature type="short sequence motif" description="Q motif" evidence="6">
    <location>
        <begin position="3"/>
        <end position="31"/>
    </location>
</feature>
<dbReference type="InterPro" id="IPR014001">
    <property type="entry name" value="Helicase_ATP-bd"/>
</dbReference>
<dbReference type="Pfam" id="PF00271">
    <property type="entry name" value="Helicase_C"/>
    <property type="match status" value="1"/>
</dbReference>
<dbReference type="Pfam" id="PF03880">
    <property type="entry name" value="DbpA"/>
    <property type="match status" value="1"/>
</dbReference>
<dbReference type="Gene3D" id="3.40.50.300">
    <property type="entry name" value="P-loop containing nucleotide triphosphate hydrolases"/>
    <property type="match status" value="2"/>
</dbReference>
<evidence type="ECO:0000313" key="11">
    <source>
        <dbReference type="Proteomes" id="UP000252254"/>
    </source>
</evidence>
<feature type="domain" description="Helicase C-terminal" evidence="8">
    <location>
        <begin position="229"/>
        <end position="376"/>
    </location>
</feature>
<comment type="catalytic activity">
    <reaction evidence="5">
        <text>ATP + H2O = ADP + phosphate + H(+)</text>
        <dbReference type="Rhea" id="RHEA:13065"/>
        <dbReference type="ChEBI" id="CHEBI:15377"/>
        <dbReference type="ChEBI" id="CHEBI:15378"/>
        <dbReference type="ChEBI" id="CHEBI:30616"/>
        <dbReference type="ChEBI" id="CHEBI:43474"/>
        <dbReference type="ChEBI" id="CHEBI:456216"/>
        <dbReference type="EC" id="3.6.4.13"/>
    </reaction>
</comment>
<dbReference type="SUPFAM" id="SSF52540">
    <property type="entry name" value="P-loop containing nucleoside triphosphate hydrolases"/>
    <property type="match status" value="1"/>
</dbReference>
<dbReference type="SMART" id="SM00487">
    <property type="entry name" value="DEXDc"/>
    <property type="match status" value="1"/>
</dbReference>
<comment type="domain">
    <text evidence="5">Contains an N-terminal domain that binds non-specifically to RNA and a C-terminal domain that binds specifically and tightly to hairpin 92 of 23S rRNA.</text>
</comment>
<evidence type="ECO:0000256" key="4">
    <source>
        <dbReference type="ARBA" id="ARBA00022840"/>
    </source>
</evidence>
<comment type="function">
    <text evidence="5">DEAD-box RNA helicase involved in the assembly of the 50S ribosomal subunit. Has an RNA-dependent ATPase activity, which is specific for 23S rRNA, and a 3' to 5' RNA helicase activity that uses the energy of ATP hydrolysis to destabilize and unwind short rRNA duplexes.</text>
</comment>
<evidence type="ECO:0000256" key="1">
    <source>
        <dbReference type="ARBA" id="ARBA00022741"/>
    </source>
</evidence>
<dbReference type="GO" id="GO:0005524">
    <property type="term" value="F:ATP binding"/>
    <property type="evidence" value="ECO:0007669"/>
    <property type="project" value="UniProtKB-UniRule"/>
</dbReference>
<dbReference type="PROSITE" id="PS00039">
    <property type="entry name" value="DEAD_ATP_HELICASE"/>
    <property type="match status" value="1"/>
</dbReference>
<dbReference type="PROSITE" id="PS51195">
    <property type="entry name" value="Q_MOTIF"/>
    <property type="match status" value="1"/>
</dbReference>
<dbReference type="InterPro" id="IPR012677">
    <property type="entry name" value="Nucleotide-bd_a/b_plait_sf"/>
</dbReference>
<proteinExistence type="inferred from homology"/>
<evidence type="ECO:0000259" key="9">
    <source>
        <dbReference type="PROSITE" id="PS51195"/>
    </source>
</evidence>
<dbReference type="HAMAP" id="MF_00965">
    <property type="entry name" value="DEAD_helicase_DbpA"/>
    <property type="match status" value="1"/>
</dbReference>
<dbReference type="STRING" id="200904.GCA_900168775_00717"/>
<dbReference type="InterPro" id="IPR028619">
    <property type="entry name" value="DEAD_helicase_DbpA"/>
</dbReference>
<keyword evidence="5" id="KW-0690">Ribosome biogenesis</keyword>
<dbReference type="GO" id="GO:0003723">
    <property type="term" value="F:RNA binding"/>
    <property type="evidence" value="ECO:0007669"/>
    <property type="project" value="UniProtKB-UniRule"/>
</dbReference>
<dbReference type="InterPro" id="IPR000629">
    <property type="entry name" value="RNA-helicase_DEAD-box_CS"/>
</dbReference>
<dbReference type="CDD" id="cd12500">
    <property type="entry name" value="RRM_BsYxiN_like"/>
    <property type="match status" value="1"/>
</dbReference>
<dbReference type="InterPro" id="IPR001650">
    <property type="entry name" value="Helicase_C-like"/>
</dbReference>
<dbReference type="GO" id="GO:0034458">
    <property type="term" value="F:3'-5' RNA helicase activity"/>
    <property type="evidence" value="ECO:0007669"/>
    <property type="project" value="UniProtKB-UniRule"/>
</dbReference>
<dbReference type="InterPro" id="IPR050079">
    <property type="entry name" value="DEAD_box_RNA_helicase"/>
</dbReference>
<comment type="subcellular location">
    <subcellularLocation>
        <location evidence="5">Cytoplasm</location>
    </subcellularLocation>
</comment>
<gene>
    <name evidence="5" type="primary">dbpA</name>
    <name evidence="10" type="ORF">DES48_102459</name>
</gene>
<dbReference type="Proteomes" id="UP000252254">
    <property type="component" value="Unassembled WGS sequence"/>
</dbReference>
<keyword evidence="5" id="KW-0963">Cytoplasm</keyword>
<keyword evidence="11" id="KW-1185">Reference proteome</keyword>
<dbReference type="InterPro" id="IPR011545">
    <property type="entry name" value="DEAD/DEAH_box_helicase_dom"/>
</dbReference>
<evidence type="ECO:0000256" key="2">
    <source>
        <dbReference type="ARBA" id="ARBA00022801"/>
    </source>
</evidence>
<dbReference type="InterPro" id="IPR027417">
    <property type="entry name" value="P-loop_NTPase"/>
</dbReference>
<dbReference type="CDD" id="cd00268">
    <property type="entry name" value="DEADc"/>
    <property type="match status" value="1"/>
</dbReference>
<reference evidence="10 11" key="1">
    <citation type="submission" date="2018-06" db="EMBL/GenBank/DDBJ databases">
        <title>Genomic Encyclopedia of Type Strains, Phase IV (KMG-IV): sequencing the most valuable type-strain genomes for metagenomic binning, comparative biology and taxonomic classification.</title>
        <authorList>
            <person name="Goeker M."/>
        </authorList>
    </citation>
    <scope>NUCLEOTIDE SEQUENCE [LARGE SCALE GENOMIC DNA]</scope>
    <source>
        <strain evidence="10 11">DSM 15140</strain>
    </source>
</reference>
<evidence type="ECO:0000259" key="7">
    <source>
        <dbReference type="PROSITE" id="PS51192"/>
    </source>
</evidence>